<dbReference type="OrthoDB" id="1925091at2759"/>
<dbReference type="AlphaFoldDB" id="A0A2I4FWY8"/>
<keyword evidence="1" id="KW-1185">Reference proteome</keyword>
<sequence length="493" mass="54095">MVVVQASKLKLPNPPLSSFPPPITSLLFEPHSLSLALMHSDSCFSLYPSLSPLSLSSLPPPQTIIPPPSSSSAFILLQSQNPNHNPSPNPTNTRTLFVVSGPYRGGSQVLLRFYVLVRKSKAFARAQVVCNQRGLRFDDKLGVLVDVNHGVSVRLSGSVNFFAIYSISSSRILVFAVRTVGEDDGVVVKLMRSAVIECSKPVFSISISCGSLILGEENGVRVFNLRPLVKGRVRNYSSSDMNLTNGKLLNEKSEGRGLHLPNGEIGDDNTKYRGGQSGVEGASRVTRNGYLDGRIDKHCESVKQSSIRLRQDSSEGGAMFVPFAADEVGSSSSTRMLLMLVKAISIQALSPKKFVILDSAGDLHLLHLSNSAIGSDTFHMQQLPHIMKVQKLAILPDVSIRTQTVWISDGYYSVHVMAASDMDTAVNENERKESEEKLMQISGFHDSIIFWLLRMIYLPFRHLEHTCLFVCLGNANAFQCSICYRFDPHSGVV</sequence>
<evidence type="ECO:0000313" key="2">
    <source>
        <dbReference type="RefSeq" id="XP_018836155.1"/>
    </source>
</evidence>
<evidence type="ECO:0000313" key="1">
    <source>
        <dbReference type="Proteomes" id="UP000235220"/>
    </source>
</evidence>
<dbReference type="GeneID" id="109002744"/>
<dbReference type="Proteomes" id="UP000235220">
    <property type="component" value="Chromosome 1"/>
</dbReference>
<gene>
    <name evidence="2" type="primary">LOC109002744</name>
</gene>
<organism evidence="1 2">
    <name type="scientific">Juglans regia</name>
    <name type="common">English walnut</name>
    <dbReference type="NCBI Taxonomy" id="51240"/>
    <lineage>
        <taxon>Eukaryota</taxon>
        <taxon>Viridiplantae</taxon>
        <taxon>Streptophyta</taxon>
        <taxon>Embryophyta</taxon>
        <taxon>Tracheophyta</taxon>
        <taxon>Spermatophyta</taxon>
        <taxon>Magnoliopsida</taxon>
        <taxon>eudicotyledons</taxon>
        <taxon>Gunneridae</taxon>
        <taxon>Pentapetalae</taxon>
        <taxon>rosids</taxon>
        <taxon>fabids</taxon>
        <taxon>Fagales</taxon>
        <taxon>Juglandaceae</taxon>
        <taxon>Juglans</taxon>
    </lineage>
</organism>
<name>A0A2I4FWY8_JUGRE</name>
<dbReference type="RefSeq" id="XP_018836155.1">
    <property type="nucleotide sequence ID" value="XM_018980610.2"/>
</dbReference>
<dbReference type="PANTHER" id="PTHR37383">
    <property type="entry name" value="OS01G0694200 PROTEIN"/>
    <property type="match status" value="1"/>
</dbReference>
<reference evidence="2" key="1">
    <citation type="submission" date="2025-08" db="UniProtKB">
        <authorList>
            <consortium name="RefSeq"/>
        </authorList>
    </citation>
    <scope>IDENTIFICATION</scope>
    <source>
        <tissue evidence="2">Leaves</tissue>
    </source>
</reference>
<proteinExistence type="predicted"/>
<protein>
    <submittedName>
        <fullName evidence="2">Uncharacterized protein LOC109002744 isoform X1</fullName>
    </submittedName>
</protein>
<dbReference type="PANTHER" id="PTHR37383:SF1">
    <property type="entry name" value="OS01G0694200 PROTEIN"/>
    <property type="match status" value="1"/>
</dbReference>
<accession>A0A2I4FWY8</accession>
<dbReference type="KEGG" id="jre:109002744"/>
<dbReference type="STRING" id="51240.A0A2I4FWY8"/>
<dbReference type="Gramene" id="Jr01_07060_p1">
    <property type="protein sequence ID" value="cds.Jr01_07060_p1"/>
    <property type="gene ID" value="Jr01_07060"/>
</dbReference>